<protein>
    <submittedName>
        <fullName evidence="2">Uncharacterized protein</fullName>
    </submittedName>
</protein>
<keyword evidence="3" id="KW-1185">Reference proteome</keyword>
<dbReference type="Proteomes" id="UP001153620">
    <property type="component" value="Chromosome 1"/>
</dbReference>
<proteinExistence type="predicted"/>
<dbReference type="SMART" id="SM00711">
    <property type="entry name" value="TDU"/>
    <property type="match status" value="2"/>
</dbReference>
<reference evidence="2" key="2">
    <citation type="submission" date="2022-10" db="EMBL/GenBank/DDBJ databases">
        <authorList>
            <consortium name="ENA_rothamsted_submissions"/>
            <consortium name="culmorum"/>
            <person name="King R."/>
        </authorList>
    </citation>
    <scope>NUCLEOTIDE SEQUENCE</scope>
</reference>
<evidence type="ECO:0000313" key="2">
    <source>
        <dbReference type="EMBL" id="CAG9798896.1"/>
    </source>
</evidence>
<organism evidence="2 3">
    <name type="scientific">Chironomus riparius</name>
    <dbReference type="NCBI Taxonomy" id="315576"/>
    <lineage>
        <taxon>Eukaryota</taxon>
        <taxon>Metazoa</taxon>
        <taxon>Ecdysozoa</taxon>
        <taxon>Arthropoda</taxon>
        <taxon>Hexapoda</taxon>
        <taxon>Insecta</taxon>
        <taxon>Pterygota</taxon>
        <taxon>Neoptera</taxon>
        <taxon>Endopterygota</taxon>
        <taxon>Diptera</taxon>
        <taxon>Nematocera</taxon>
        <taxon>Chironomoidea</taxon>
        <taxon>Chironomidae</taxon>
        <taxon>Chironominae</taxon>
        <taxon>Chironomus</taxon>
    </lineage>
</organism>
<dbReference type="EMBL" id="OU895877">
    <property type="protein sequence ID" value="CAG9798896.1"/>
    <property type="molecule type" value="Genomic_DNA"/>
</dbReference>
<reference evidence="2" key="1">
    <citation type="submission" date="2022-01" db="EMBL/GenBank/DDBJ databases">
        <authorList>
            <person name="King R."/>
        </authorList>
    </citation>
    <scope>NUCLEOTIDE SEQUENCE</scope>
</reference>
<dbReference type="AlphaFoldDB" id="A0A9N9RMA3"/>
<evidence type="ECO:0000256" key="1">
    <source>
        <dbReference type="SAM" id="MobiDB-lite"/>
    </source>
</evidence>
<feature type="region of interest" description="Disordered" evidence="1">
    <location>
        <begin position="93"/>
        <end position="152"/>
    </location>
</feature>
<dbReference type="Pfam" id="PF15245">
    <property type="entry name" value="VGLL4"/>
    <property type="match status" value="1"/>
</dbReference>
<dbReference type="PANTHER" id="PTHR17604:SF7">
    <property type="entry name" value="TONDU-DOMAIN-CONTAINING GROWTH INHIBITOR, ISOFORM A"/>
    <property type="match status" value="1"/>
</dbReference>
<accession>A0A9N9RMA3</accession>
<dbReference type="PANTHER" id="PTHR17604">
    <property type="entry name" value="TRANSCRIPTION COFACTOR VESTIGIAL-LIKE PROTEIN 4"/>
    <property type="match status" value="1"/>
</dbReference>
<sequence>MESSSALELLSRAALNAQEHEAAIELSKLPAKKRLTQLKAQQNAILNSTAPTHSSLSIIPINNQAVSAPINSSNNNNTIKSSLLDRSELMEQDDDEEINVDGDHDDSPLDMRITKTKHDSDDSVRPSVIRRAPSFKDTNSNSPDPSSTCDPFIDEHFRRSLGTDYDLIMRNKQLEQEQKQRMLEEQLQQQQQQQQAAVMHTQSLLKLKHHKKHQIHQHHQAMLSIQQENQLPIQTTPIQIVPQLQPQQQKQVIITEHSDTNEMSVDDHFAKALGDTWKKIQNESK</sequence>
<gene>
    <name evidence="2" type="ORF">CHIRRI_LOCUS1871</name>
</gene>
<dbReference type="GO" id="GO:0045892">
    <property type="term" value="P:negative regulation of DNA-templated transcription"/>
    <property type="evidence" value="ECO:0007669"/>
    <property type="project" value="TreeGrafter"/>
</dbReference>
<feature type="compositionally biased region" description="Basic and acidic residues" evidence="1">
    <location>
        <begin position="101"/>
        <end position="124"/>
    </location>
</feature>
<name>A0A9N9RMA3_9DIPT</name>
<dbReference type="OrthoDB" id="10040691at2759"/>
<feature type="compositionally biased region" description="Polar residues" evidence="1">
    <location>
        <begin position="136"/>
        <end position="149"/>
    </location>
</feature>
<dbReference type="InterPro" id="IPR006627">
    <property type="entry name" value="TDU_repeat"/>
</dbReference>
<dbReference type="InterPro" id="IPR028184">
    <property type="entry name" value="VGLL4"/>
</dbReference>
<evidence type="ECO:0000313" key="3">
    <source>
        <dbReference type="Proteomes" id="UP001153620"/>
    </source>
</evidence>
<dbReference type="GO" id="GO:0001223">
    <property type="term" value="F:transcription coactivator binding"/>
    <property type="evidence" value="ECO:0007669"/>
    <property type="project" value="TreeGrafter"/>
</dbReference>